<protein>
    <submittedName>
        <fullName evidence="2">Uncharacterized protein</fullName>
    </submittedName>
</protein>
<keyword evidence="5" id="KW-1185">Reference proteome</keyword>
<keyword evidence="1" id="KW-0732">Signal</keyword>
<proteinExistence type="predicted"/>
<feature type="signal peptide" evidence="1">
    <location>
        <begin position="1"/>
        <end position="20"/>
    </location>
</feature>
<dbReference type="Proteomes" id="UP001207736">
    <property type="component" value="Unassembled WGS sequence"/>
</dbReference>
<evidence type="ECO:0000313" key="5">
    <source>
        <dbReference type="Proteomes" id="UP001208692"/>
    </source>
</evidence>
<name>A0AAV5AV65_9FLAO</name>
<evidence type="ECO:0000313" key="2">
    <source>
        <dbReference type="EMBL" id="GJM49565.1"/>
    </source>
</evidence>
<evidence type="ECO:0000313" key="4">
    <source>
        <dbReference type="Proteomes" id="UP001207736"/>
    </source>
</evidence>
<sequence length="567" mass="63316">MVRFFLFGFIFFLFFKNSSAQESVSSVFEQTHWAESLEDITELPVGIRETKDGMEYAIVVTQATFLPEQTLVNAYARLTVPDSQSPNGKKQLFFGATGLSFSYQGKIVGSMRLSLLGDVTVSSSKNWEFLLRGGNIDTNTYITFDCNGLQEIALNGLVRVSPELIVPIDIQNYTPIFNKQVETSVVVKADHWNNLLLKISLPPFAITKQVLKTDRGAFVFQAEDIVLDMSDTHNAEGMSLPAGYEEYLVAKPESCRGFYMGKLRVTLPEEFKKSDARVSLSAERFILDSYGVSGSFSAENLISLGEGTTVGGEHAWRYSLDFIQADFIASKIKGGALSGRILLPIQSVENSENTDDTNTIPSDKKQNTSQKGIHFTGIFTDEDYMLKASSLEKISFDLWKAQATIEPSSYIELQIKDKKFAPKVVLDGQMSLQENDTDKNTYKFEGITFRKFTLQTQEPYIAAEYFGAKGEQRLANFPVSVKDVNVNFKGNRASLNFGIRVGLQKDKFSAEGGFSIYAKKEKSTWKYNTFEISELALNNVDAVVANVSGKLKLMKNDLLTEMVSRRC</sequence>
<organism evidence="2 4">
    <name type="scientific">Capnocytophaga catalasegens</name>
    <dbReference type="NCBI Taxonomy" id="1004260"/>
    <lineage>
        <taxon>Bacteria</taxon>
        <taxon>Pseudomonadati</taxon>
        <taxon>Bacteroidota</taxon>
        <taxon>Flavobacteriia</taxon>
        <taxon>Flavobacteriales</taxon>
        <taxon>Flavobacteriaceae</taxon>
        <taxon>Capnocytophaga</taxon>
    </lineage>
</organism>
<dbReference type="EMBL" id="BQKB01000003">
    <property type="protein sequence ID" value="GJM51726.1"/>
    <property type="molecule type" value="Genomic_DNA"/>
</dbReference>
<dbReference type="EMBL" id="BQKA01000010">
    <property type="protein sequence ID" value="GJM49565.1"/>
    <property type="molecule type" value="Genomic_DNA"/>
</dbReference>
<gene>
    <name evidence="2" type="ORF">RCZ15_05400</name>
    <name evidence="3" type="ORF">RCZ16_00440</name>
</gene>
<dbReference type="RefSeq" id="WP_264846694.1">
    <property type="nucleotide sequence ID" value="NZ_BPMA01000027.1"/>
</dbReference>
<evidence type="ECO:0000256" key="1">
    <source>
        <dbReference type="SAM" id="SignalP"/>
    </source>
</evidence>
<comment type="caution">
    <text evidence="2">The sequence shown here is derived from an EMBL/GenBank/DDBJ whole genome shotgun (WGS) entry which is preliminary data.</text>
</comment>
<dbReference type="AlphaFoldDB" id="A0AAV5AV65"/>
<dbReference type="Proteomes" id="UP001208692">
    <property type="component" value="Unassembled WGS sequence"/>
</dbReference>
<accession>A0AAV5AV65</accession>
<feature type="chain" id="PRO_5043842639" evidence="1">
    <location>
        <begin position="21"/>
        <end position="567"/>
    </location>
</feature>
<reference evidence="2 5" key="1">
    <citation type="submission" date="2021-11" db="EMBL/GenBank/DDBJ databases">
        <title>Draft genome sequence of Capnocytophaga sp. strain KC07075 isolated from cat oral cavity.</title>
        <authorList>
            <person name="Suzuki M."/>
            <person name="Imaoka K."/>
            <person name="Kimura M."/>
            <person name="Morikawa S."/>
            <person name="Maeda K."/>
        </authorList>
    </citation>
    <scope>NUCLEOTIDE SEQUENCE</scope>
    <source>
        <strain evidence="2">KC07075</strain>
        <strain evidence="3 5">KC07079</strain>
    </source>
</reference>
<evidence type="ECO:0000313" key="3">
    <source>
        <dbReference type="EMBL" id="GJM51726.1"/>
    </source>
</evidence>